<dbReference type="Proteomes" id="UP001195660">
    <property type="component" value="Unassembled WGS sequence"/>
</dbReference>
<evidence type="ECO:0000313" key="2">
    <source>
        <dbReference type="EMBL" id="MBM5570899.1"/>
    </source>
</evidence>
<dbReference type="PANTHER" id="PTHR13696:SF52">
    <property type="entry name" value="PARA FAMILY PROTEIN CT_582"/>
    <property type="match status" value="1"/>
</dbReference>
<feature type="domain" description="AAA" evidence="1">
    <location>
        <begin position="27"/>
        <end position="191"/>
    </location>
</feature>
<dbReference type="EMBL" id="WOFE01000001">
    <property type="protein sequence ID" value="MBM5570899.1"/>
    <property type="molecule type" value="Genomic_DNA"/>
</dbReference>
<comment type="caution">
    <text evidence="2">The sequence shown here is derived from an EMBL/GenBank/DDBJ whole genome shotgun (WGS) entry which is preliminary data.</text>
</comment>
<reference evidence="2 3" key="1">
    <citation type="submission" date="2019-11" db="EMBL/GenBank/DDBJ databases">
        <title>Novel Deefgea species.</title>
        <authorList>
            <person name="Han J.-H."/>
        </authorList>
    </citation>
    <scope>NUCLEOTIDE SEQUENCE [LARGE SCALE GENOMIC DNA]</scope>
    <source>
        <strain evidence="2 3">LMG 24817</strain>
    </source>
</reference>
<protein>
    <submittedName>
        <fullName evidence="2">AAA family ATPase</fullName>
    </submittedName>
</protein>
<keyword evidence="3" id="KW-1185">Reference proteome</keyword>
<dbReference type="Gene3D" id="3.40.50.300">
    <property type="entry name" value="P-loop containing nucleotide triphosphate hydrolases"/>
    <property type="match status" value="1"/>
</dbReference>
<dbReference type="InterPro" id="IPR025669">
    <property type="entry name" value="AAA_dom"/>
</dbReference>
<dbReference type="InterPro" id="IPR050678">
    <property type="entry name" value="DNA_Partitioning_ATPase"/>
</dbReference>
<gene>
    <name evidence="2" type="ORF">GM173_04810</name>
</gene>
<dbReference type="PANTHER" id="PTHR13696">
    <property type="entry name" value="P-LOOP CONTAINING NUCLEOSIDE TRIPHOSPHATE HYDROLASE"/>
    <property type="match status" value="1"/>
</dbReference>
<proteinExistence type="predicted"/>
<organism evidence="2 3">
    <name type="scientific">Deefgea chitinilytica</name>
    <dbReference type="NCBI Taxonomy" id="570276"/>
    <lineage>
        <taxon>Bacteria</taxon>
        <taxon>Pseudomonadati</taxon>
        <taxon>Pseudomonadota</taxon>
        <taxon>Betaproteobacteria</taxon>
        <taxon>Neisseriales</taxon>
        <taxon>Chitinibacteraceae</taxon>
        <taxon>Deefgea</taxon>
    </lineage>
</organism>
<evidence type="ECO:0000313" key="3">
    <source>
        <dbReference type="Proteomes" id="UP001195660"/>
    </source>
</evidence>
<name>A0ABS2C9T7_9NEIS</name>
<accession>A0ABS2C9T7</accession>
<dbReference type="InterPro" id="IPR027417">
    <property type="entry name" value="P-loop_NTPase"/>
</dbReference>
<sequence>MTVVITDQQLSQSEFRISNDHNGKSSMTVIAVFNMKGGVGKTTVAANLAAAIAKNGVDPLLIDLDPQAHLTSMYGIKTPSSKSIYRFYQGLSPLSDLVIPLESGIQFVPSHLELGKVDAQVTRHRDNIWRLKLGLNAEMLSGSGLPIIIDCTPMLGVVAFSALFAADIILVPVAAEYLALNGAMQLSQTLFGLEKFQSRKPRRYLVNRYVPNQITAETVAGQLMRHFPGEVLKTRIREQEALAAAVGCGSNIFDFAPASNAAADFTFLLDELIENNLISLSRDLPFGID</sequence>
<dbReference type="CDD" id="cd02042">
    <property type="entry name" value="ParAB_family"/>
    <property type="match status" value="1"/>
</dbReference>
<evidence type="ECO:0000259" key="1">
    <source>
        <dbReference type="Pfam" id="PF13614"/>
    </source>
</evidence>
<dbReference type="Pfam" id="PF13614">
    <property type="entry name" value="AAA_31"/>
    <property type="match status" value="1"/>
</dbReference>
<dbReference type="SUPFAM" id="SSF52540">
    <property type="entry name" value="P-loop containing nucleoside triphosphate hydrolases"/>
    <property type="match status" value="1"/>
</dbReference>